<name>A0A4U8QBC8_9FIRM</name>
<organism evidence="2 3">
    <name type="scientific">Robinsoniella peoriensis</name>
    <dbReference type="NCBI Taxonomy" id="180332"/>
    <lineage>
        <taxon>Bacteria</taxon>
        <taxon>Bacillati</taxon>
        <taxon>Bacillota</taxon>
        <taxon>Clostridia</taxon>
        <taxon>Lachnospirales</taxon>
        <taxon>Lachnospiraceae</taxon>
        <taxon>Robinsoniella</taxon>
    </lineage>
</organism>
<comment type="caution">
    <text evidence="2">The sequence shown here is derived from an EMBL/GenBank/DDBJ whole genome shotgun (WGS) entry which is preliminary data.</text>
</comment>
<accession>A0A4U8QBC8</accession>
<dbReference type="Pfam" id="PF10263">
    <property type="entry name" value="SprT-like"/>
    <property type="match status" value="1"/>
</dbReference>
<dbReference type="GO" id="GO:0006950">
    <property type="term" value="P:response to stress"/>
    <property type="evidence" value="ECO:0007669"/>
    <property type="project" value="UniProtKB-ARBA"/>
</dbReference>
<evidence type="ECO:0000313" key="3">
    <source>
        <dbReference type="Proteomes" id="UP000306509"/>
    </source>
</evidence>
<proteinExistence type="predicted"/>
<reference evidence="2 3" key="1">
    <citation type="journal article" date="2019" name="Anaerobe">
        <title>Detection of Robinsoniella peoriensis in multiple bone samples of a trauma patient.</title>
        <authorList>
            <person name="Schrottner P."/>
            <person name="Hartwich K."/>
            <person name="Bunk B."/>
            <person name="Schober I."/>
            <person name="Helbig S."/>
            <person name="Rudolph W.W."/>
            <person name="Gunzer F."/>
        </authorList>
    </citation>
    <scope>NUCLEOTIDE SEQUENCE [LARGE SCALE GENOMIC DNA]</scope>
    <source>
        <strain evidence="2 3">DSM 106044</strain>
    </source>
</reference>
<gene>
    <name evidence="2" type="ORF">DSM106044_03963</name>
</gene>
<keyword evidence="3" id="KW-1185">Reference proteome</keyword>
<dbReference type="InterPro" id="IPR006640">
    <property type="entry name" value="SprT-like_domain"/>
</dbReference>
<dbReference type="AlphaFoldDB" id="A0A4U8QBC8"/>
<feature type="domain" description="SprT-like" evidence="1">
    <location>
        <begin position="11"/>
        <end position="118"/>
    </location>
</feature>
<dbReference type="Proteomes" id="UP000306509">
    <property type="component" value="Unassembled WGS sequence"/>
</dbReference>
<dbReference type="EMBL" id="QGQD01000074">
    <property type="protein sequence ID" value="TLC99185.1"/>
    <property type="molecule type" value="Genomic_DNA"/>
</dbReference>
<evidence type="ECO:0000259" key="1">
    <source>
        <dbReference type="Pfam" id="PF10263"/>
    </source>
</evidence>
<evidence type="ECO:0000313" key="2">
    <source>
        <dbReference type="EMBL" id="TLC99185.1"/>
    </source>
</evidence>
<dbReference type="RefSeq" id="WP_243133072.1">
    <property type="nucleotide sequence ID" value="NZ_QGQD01000074.1"/>
</dbReference>
<sequence length="203" mass="23585">MQSLKPVIEKLESLFSKFNDRFYNGELQKPVITVSPDTTKGAYGWCTAWKAWKALDADTDGYYEINICAEHLNREFKQVCSTLLHEMVHLWNLQNNVQDTSRGCTYHNKKFKQVAEQHGLIIEHHEKYGWTLTSLNEEAEQFINEIGDRKFQLYRDMTTKAKAKPPKQSTRKYICPVCGTIIRATKEVHVICGDCEVSFEEEE</sequence>
<protein>
    <submittedName>
        <fullName evidence="2">SprT-like family protein</fullName>
    </submittedName>
</protein>